<dbReference type="PROSITE" id="PS50105">
    <property type="entry name" value="SAM_DOMAIN"/>
    <property type="match status" value="2"/>
</dbReference>
<dbReference type="WBParaSite" id="L893_g22903.t1">
    <property type="protein sequence ID" value="L893_g22903.t1"/>
    <property type="gene ID" value="L893_g22903"/>
</dbReference>
<feature type="domain" description="SAM" evidence="4">
    <location>
        <begin position="302"/>
        <end position="360"/>
    </location>
</feature>
<feature type="compositionally biased region" description="Polar residues" evidence="3">
    <location>
        <begin position="494"/>
        <end position="506"/>
    </location>
</feature>
<feature type="domain" description="SAM" evidence="4">
    <location>
        <begin position="373"/>
        <end position="437"/>
    </location>
</feature>
<keyword evidence="2" id="KW-0040">ANK repeat</keyword>
<name>A0A1I7Z5W7_9BILA</name>
<dbReference type="InterPro" id="IPR033635">
    <property type="entry name" value="ANKS1/Caskin"/>
</dbReference>
<accession>A0A1I7Z5W7</accession>
<evidence type="ECO:0000313" key="6">
    <source>
        <dbReference type="WBParaSite" id="L893_g22903.t1"/>
    </source>
</evidence>
<feature type="compositionally biased region" description="Low complexity" evidence="3">
    <location>
        <begin position="213"/>
        <end position="242"/>
    </location>
</feature>
<sequence>MSLPRLKKKSPFAFASLEEPSDIIYRSATLRTDRKPSVASIRRHSVIAMTSRLGRNGGHGTVRQVKKVAVPTIPDNAFGLPSSDLKMNTTCSDTMSDSRSTASGDRVQRPTLLHLPSTSFSSNHSHYSATLSVCGSDDSADCRSQLECVMRGDDPSAGRILGGNPAASCYGPSLSAFSSTDVHAQTYHRNSTGSNSSHASSGFESMQSGSLRSAAPSNGNTSSSSSFFSSPSSQSYSSNATSEVCPPSRISVHSDGSASSSLIHSTTDLVDENPYSTRISRPSSAFPAESSSVADMVARGVPEAEIIALWLEKMKFSQYLSVFLTQGYDLASIARVTPEDLINLGITDPSHRKLLIANIHTWHIGDCWPSSVRPTDSIREWFTAIGLSEYIALFESQGCLTMRDVENLMWEDFEDIGVKKLGHMKRLTLAIKKLKAKRTENTTTSSSQMMNQYLRTEVPALNSMQRRNPPPPVPKRQGNNHPTNSGRDIHATFGRSSMSMASGETDGQTKRPVIQVPPTHRKVSASELPTETLKKPQQKMLHDFDEPCKPIRLNLYSSEAILSNALNFEDMTISTHVDDYPPPPPAPLACEGSIRRLQSTFPNNGATTYSSDALPFANDNCGTIRSKGDRVGRSQPSTPRKCVQNVFSAAPGPAPDSARDWRMNRQYDQRADHREFDLMIKNLNDELDAITADYPTLRTHDANEASAHAQRYSVMPRKF</sequence>
<dbReference type="SUPFAM" id="SSF47769">
    <property type="entry name" value="SAM/Pointed domain"/>
    <property type="match status" value="2"/>
</dbReference>
<dbReference type="InterPro" id="IPR001660">
    <property type="entry name" value="SAM"/>
</dbReference>
<evidence type="ECO:0000313" key="5">
    <source>
        <dbReference type="Proteomes" id="UP000095287"/>
    </source>
</evidence>
<dbReference type="SMART" id="SM00454">
    <property type="entry name" value="SAM"/>
    <property type="match status" value="2"/>
</dbReference>
<feature type="region of interest" description="Disordered" evidence="3">
    <location>
        <begin position="187"/>
        <end position="260"/>
    </location>
</feature>
<feature type="compositionally biased region" description="Low complexity" evidence="3">
    <location>
        <begin position="191"/>
        <end position="205"/>
    </location>
</feature>
<keyword evidence="1" id="KW-0677">Repeat</keyword>
<dbReference type="PANTHER" id="PTHR24174">
    <property type="entry name" value="ANKYRIN REPEAT AND STERILE ALPHA MOTIF DOMAIN-CONTAINING PROTEIN 1"/>
    <property type="match status" value="1"/>
</dbReference>
<protein>
    <submittedName>
        <fullName evidence="6">Caskin-1</fullName>
    </submittedName>
</protein>
<dbReference type="PANTHER" id="PTHR24174:SF16">
    <property type="entry name" value="CASKIN-2"/>
    <property type="match status" value="1"/>
</dbReference>
<feature type="compositionally biased region" description="Polar residues" evidence="3">
    <location>
        <begin position="477"/>
        <end position="486"/>
    </location>
</feature>
<evidence type="ECO:0000256" key="1">
    <source>
        <dbReference type="ARBA" id="ARBA00022737"/>
    </source>
</evidence>
<proteinExistence type="predicted"/>
<dbReference type="InterPro" id="IPR013761">
    <property type="entry name" value="SAM/pointed_sf"/>
</dbReference>
<organism evidence="5 6">
    <name type="scientific">Steinernema glaseri</name>
    <dbReference type="NCBI Taxonomy" id="37863"/>
    <lineage>
        <taxon>Eukaryota</taxon>
        <taxon>Metazoa</taxon>
        <taxon>Ecdysozoa</taxon>
        <taxon>Nematoda</taxon>
        <taxon>Chromadorea</taxon>
        <taxon>Rhabditida</taxon>
        <taxon>Tylenchina</taxon>
        <taxon>Panagrolaimomorpha</taxon>
        <taxon>Strongyloidoidea</taxon>
        <taxon>Steinernematidae</taxon>
        <taxon>Steinernema</taxon>
    </lineage>
</organism>
<feature type="region of interest" description="Disordered" evidence="3">
    <location>
        <begin position="459"/>
        <end position="528"/>
    </location>
</feature>
<keyword evidence="5" id="KW-1185">Reference proteome</keyword>
<evidence type="ECO:0000256" key="2">
    <source>
        <dbReference type="ARBA" id="ARBA00023043"/>
    </source>
</evidence>
<dbReference type="Pfam" id="PF07647">
    <property type="entry name" value="SAM_2"/>
    <property type="match status" value="1"/>
</dbReference>
<dbReference type="Pfam" id="PF00536">
    <property type="entry name" value="SAM_1"/>
    <property type="match status" value="1"/>
</dbReference>
<dbReference type="AlphaFoldDB" id="A0A1I7Z5W7"/>
<evidence type="ECO:0000256" key="3">
    <source>
        <dbReference type="SAM" id="MobiDB-lite"/>
    </source>
</evidence>
<dbReference type="Proteomes" id="UP000095287">
    <property type="component" value="Unplaced"/>
</dbReference>
<dbReference type="Gene3D" id="1.10.150.50">
    <property type="entry name" value="Transcription Factor, Ets-1"/>
    <property type="match status" value="2"/>
</dbReference>
<evidence type="ECO:0000259" key="4">
    <source>
        <dbReference type="PROSITE" id="PS50105"/>
    </source>
</evidence>
<dbReference type="FunFam" id="1.10.150.50:FF:000071">
    <property type="entry name" value="Caskin, isoform D"/>
    <property type="match status" value="1"/>
</dbReference>
<reference evidence="6" key="1">
    <citation type="submission" date="2016-11" db="UniProtKB">
        <authorList>
            <consortium name="WormBaseParasite"/>
        </authorList>
    </citation>
    <scope>IDENTIFICATION</scope>
</reference>